<dbReference type="Proteomes" id="UP000054560">
    <property type="component" value="Unassembled WGS sequence"/>
</dbReference>
<sequence>MSERNDSVDENEFSPVGYEIRLTEKQERSSQKQWITVEGLVDDYGQQHEDIELELPTGFFWGTPWRMPHAGESGDDLGWQYGTSWSTTSWTKSETEATSVRKRLYVRKLAFNDDVKLTESVFQRMKALGVVHAKFVPNHAQDDYAHNHSTQTQPNNRQRNNALNNQSHNNNTHNNNTHNNNTHNNNTHSNRDPATDRQHSQTTGTRSAGEPKSRKGTKSIVEQPHSLPTHGGAHPPGVRKCPEQGPNGHNDSDTTPTASDSDRDTDDDDDTTTFHDKASHKHNSSRPMGSHSPDGSGTKTSYTTYMGTTDTVNDADGSLKSTASEKADKNTEGELRIVETSDGTVAEYDEAIYENQRSGLVGGFSVNWLIPYVDKRGEWSNAEGEPVPSSDDFKIPMGWKWKADWVVDDWQYAFSFWDKVWASDASNGSFVRRRKWSRTRHMLLNDKKTSVDTAQPPPINVLQINGYVTSCMVLVCLLMALTSVVQLWVFVGMGNTVTLLMPQTFSDSL</sequence>
<proteinExistence type="predicted"/>
<dbReference type="InterPro" id="IPR006614">
    <property type="entry name" value="Peroxin/Ferlin"/>
</dbReference>
<keyword evidence="2" id="KW-0812">Transmembrane</keyword>
<dbReference type="AlphaFoldDB" id="A0A0L0GB77"/>
<gene>
    <name evidence="4" type="ORF">SARC_01710</name>
</gene>
<evidence type="ECO:0000256" key="2">
    <source>
        <dbReference type="SAM" id="Phobius"/>
    </source>
</evidence>
<dbReference type="InterPro" id="IPR010482">
    <property type="entry name" value="TECPR1-like_DysF"/>
</dbReference>
<evidence type="ECO:0000313" key="4">
    <source>
        <dbReference type="EMBL" id="KNC86141.1"/>
    </source>
</evidence>
<feature type="domain" description="Peroxin/Ferlin" evidence="3">
    <location>
        <begin position="78"/>
        <end position="112"/>
    </location>
</feature>
<dbReference type="Pfam" id="PF06398">
    <property type="entry name" value="Pex24p"/>
    <property type="match status" value="1"/>
</dbReference>
<name>A0A0L0GB77_9EUKA</name>
<feature type="transmembrane region" description="Helical" evidence="2">
    <location>
        <begin position="467"/>
        <end position="491"/>
    </location>
</feature>
<keyword evidence="5" id="KW-1185">Reference proteome</keyword>
<organism evidence="4 5">
    <name type="scientific">Sphaeroforma arctica JP610</name>
    <dbReference type="NCBI Taxonomy" id="667725"/>
    <lineage>
        <taxon>Eukaryota</taxon>
        <taxon>Ichthyosporea</taxon>
        <taxon>Ichthyophonida</taxon>
        <taxon>Sphaeroforma</taxon>
    </lineage>
</organism>
<protein>
    <recommendedName>
        <fullName evidence="3">Peroxin/Ferlin domain-containing protein</fullName>
    </recommendedName>
</protein>
<feature type="domain" description="Peroxin/Ferlin" evidence="3">
    <location>
        <begin position="409"/>
        <end position="443"/>
    </location>
</feature>
<dbReference type="GeneID" id="25902214"/>
<feature type="compositionally biased region" description="Basic and acidic residues" evidence="1">
    <location>
        <begin position="189"/>
        <end position="199"/>
    </location>
</feature>
<dbReference type="OrthoDB" id="72441at2759"/>
<reference evidence="4 5" key="1">
    <citation type="submission" date="2011-02" db="EMBL/GenBank/DDBJ databases">
        <title>The Genome Sequence of Sphaeroforma arctica JP610.</title>
        <authorList>
            <consortium name="The Broad Institute Genome Sequencing Platform"/>
            <person name="Russ C."/>
            <person name="Cuomo C."/>
            <person name="Young S.K."/>
            <person name="Zeng Q."/>
            <person name="Gargeya S."/>
            <person name="Alvarado L."/>
            <person name="Berlin A."/>
            <person name="Chapman S.B."/>
            <person name="Chen Z."/>
            <person name="Freedman E."/>
            <person name="Gellesch M."/>
            <person name="Goldberg J."/>
            <person name="Griggs A."/>
            <person name="Gujja S."/>
            <person name="Heilman E."/>
            <person name="Heiman D."/>
            <person name="Howarth C."/>
            <person name="Mehta T."/>
            <person name="Neiman D."/>
            <person name="Pearson M."/>
            <person name="Roberts A."/>
            <person name="Saif S."/>
            <person name="Shea T."/>
            <person name="Shenoy N."/>
            <person name="Sisk P."/>
            <person name="Stolte C."/>
            <person name="Sykes S."/>
            <person name="White J."/>
            <person name="Yandava C."/>
            <person name="Burger G."/>
            <person name="Gray M.W."/>
            <person name="Holland P.W.H."/>
            <person name="King N."/>
            <person name="Lang F.B.F."/>
            <person name="Roger A.J."/>
            <person name="Ruiz-Trillo I."/>
            <person name="Haas B."/>
            <person name="Nusbaum C."/>
            <person name="Birren B."/>
        </authorList>
    </citation>
    <scope>NUCLEOTIDE SEQUENCE [LARGE SCALE GENOMIC DNA]</scope>
    <source>
        <strain evidence="4 5">JP610</strain>
    </source>
</reference>
<feature type="compositionally biased region" description="Basic and acidic residues" evidence="1">
    <location>
        <begin position="323"/>
        <end position="332"/>
    </location>
</feature>
<accession>A0A0L0GB77</accession>
<dbReference type="SMART" id="SM00694">
    <property type="entry name" value="DysFC"/>
    <property type="match status" value="2"/>
</dbReference>
<dbReference type="GO" id="GO:0098588">
    <property type="term" value="C:bounding membrane of organelle"/>
    <property type="evidence" value="ECO:0007669"/>
    <property type="project" value="UniProtKB-ARBA"/>
</dbReference>
<dbReference type="RefSeq" id="XP_014160043.1">
    <property type="nucleotide sequence ID" value="XM_014304568.1"/>
</dbReference>
<evidence type="ECO:0000259" key="3">
    <source>
        <dbReference type="SMART" id="SM00694"/>
    </source>
</evidence>
<feature type="compositionally biased region" description="Low complexity" evidence="1">
    <location>
        <begin position="150"/>
        <end position="188"/>
    </location>
</feature>
<feature type="region of interest" description="Disordered" evidence="1">
    <location>
        <begin position="144"/>
        <end position="332"/>
    </location>
</feature>
<keyword evidence="2" id="KW-1133">Transmembrane helix</keyword>
<evidence type="ECO:0000256" key="1">
    <source>
        <dbReference type="SAM" id="MobiDB-lite"/>
    </source>
</evidence>
<evidence type="ECO:0000313" key="5">
    <source>
        <dbReference type="Proteomes" id="UP000054560"/>
    </source>
</evidence>
<dbReference type="GO" id="GO:0005737">
    <property type="term" value="C:cytoplasm"/>
    <property type="evidence" value="ECO:0007669"/>
    <property type="project" value="UniProtKB-ARBA"/>
</dbReference>
<dbReference type="EMBL" id="KQ241666">
    <property type="protein sequence ID" value="KNC86141.1"/>
    <property type="molecule type" value="Genomic_DNA"/>
</dbReference>
<keyword evidence="2" id="KW-0472">Membrane</keyword>
<feature type="compositionally biased region" description="Low complexity" evidence="1">
    <location>
        <begin position="294"/>
        <end position="311"/>
    </location>
</feature>